<dbReference type="InterPro" id="IPR005479">
    <property type="entry name" value="CPAse_ATP-bd"/>
</dbReference>
<comment type="catalytic activity">
    <reaction evidence="13">
        <text>propanoyl-CoA + hydrogencarbonate + ATP = (S)-methylmalonyl-CoA + ADP + phosphate + H(+)</text>
        <dbReference type="Rhea" id="RHEA:23720"/>
        <dbReference type="ChEBI" id="CHEBI:15378"/>
        <dbReference type="ChEBI" id="CHEBI:17544"/>
        <dbReference type="ChEBI" id="CHEBI:30616"/>
        <dbReference type="ChEBI" id="CHEBI:43474"/>
        <dbReference type="ChEBI" id="CHEBI:57327"/>
        <dbReference type="ChEBI" id="CHEBI:57392"/>
        <dbReference type="ChEBI" id="CHEBI:456216"/>
        <dbReference type="EC" id="6.4.1.3"/>
    </reaction>
    <physiologicalReaction direction="left-to-right" evidence="13">
        <dbReference type="Rhea" id="RHEA:23721"/>
    </physiologicalReaction>
</comment>
<evidence type="ECO:0000313" key="18">
    <source>
        <dbReference type="EMBL" id="GIT94371.1"/>
    </source>
</evidence>
<dbReference type="EMBL" id="BPFH01000002">
    <property type="protein sequence ID" value="GIT94371.1"/>
    <property type="molecule type" value="Genomic_DNA"/>
</dbReference>
<dbReference type="PANTHER" id="PTHR18866">
    <property type="entry name" value="CARBOXYLASE:PYRUVATE/ACETYL-COA/PROPIONYL-COA CARBOXYLASE"/>
    <property type="match status" value="1"/>
</dbReference>
<dbReference type="SUPFAM" id="SSF51246">
    <property type="entry name" value="Rudiment single hybrid motif"/>
    <property type="match status" value="1"/>
</dbReference>
<keyword evidence="12" id="KW-0092">Biotin</keyword>
<dbReference type="InterPro" id="IPR005482">
    <property type="entry name" value="Biotin_COase_C"/>
</dbReference>
<dbReference type="Pfam" id="PF02786">
    <property type="entry name" value="CPSase_L_D2"/>
    <property type="match status" value="1"/>
</dbReference>
<evidence type="ECO:0000256" key="14">
    <source>
        <dbReference type="PROSITE-ProRule" id="PRU00409"/>
    </source>
</evidence>
<dbReference type="Gene3D" id="3.30.700.30">
    <property type="match status" value="1"/>
</dbReference>
<dbReference type="PROSITE" id="PS00866">
    <property type="entry name" value="CPSASE_1"/>
    <property type="match status" value="1"/>
</dbReference>
<evidence type="ECO:0000256" key="9">
    <source>
        <dbReference type="ARBA" id="ARBA00022963"/>
    </source>
</evidence>
<keyword evidence="9" id="KW-0442">Lipid degradation</keyword>
<comment type="pathway">
    <text evidence="2">Metabolic intermediate metabolism; propanoyl-CoA degradation; succinyl-CoA from propanoyl-CoA: step 1/3.</text>
</comment>
<feature type="domain" description="Biotin carboxylation" evidence="17">
    <location>
        <begin position="1"/>
        <end position="458"/>
    </location>
</feature>
<evidence type="ECO:0000259" key="17">
    <source>
        <dbReference type="PROSITE" id="PS50979"/>
    </source>
</evidence>
<dbReference type="Pfam" id="PF00364">
    <property type="entry name" value="Biotin_lipoyl"/>
    <property type="match status" value="1"/>
</dbReference>
<dbReference type="PROSITE" id="PS00188">
    <property type="entry name" value="BIOTIN"/>
    <property type="match status" value="1"/>
</dbReference>
<dbReference type="PROSITE" id="PS50975">
    <property type="entry name" value="ATP_GRASP"/>
    <property type="match status" value="1"/>
</dbReference>
<gene>
    <name evidence="18" type="primary">pccA</name>
    <name evidence="18" type="ORF">JANAI62_09940</name>
</gene>
<dbReference type="SUPFAM" id="SSF52440">
    <property type="entry name" value="PreATP-grasp domain"/>
    <property type="match status" value="1"/>
</dbReference>
<keyword evidence="6 14" id="KW-0547">Nucleotide-binding</keyword>
<dbReference type="Gene3D" id="3.30.470.20">
    <property type="entry name" value="ATP-grasp fold, B domain"/>
    <property type="match status" value="1"/>
</dbReference>
<evidence type="ECO:0000256" key="3">
    <source>
        <dbReference type="ARBA" id="ARBA00013050"/>
    </source>
</evidence>
<dbReference type="InterPro" id="IPR016185">
    <property type="entry name" value="PreATP-grasp_dom_sf"/>
</dbReference>
<dbReference type="PROSITE" id="PS50968">
    <property type="entry name" value="BIOTINYL_LIPOYL"/>
    <property type="match status" value="1"/>
</dbReference>
<accession>A0ABQ4NIY7</accession>
<reference evidence="18 19" key="1">
    <citation type="submission" date="2021-05" db="EMBL/GenBank/DDBJ databases">
        <title>Bacteria Genome sequencing.</title>
        <authorList>
            <person name="Takabe Y."/>
            <person name="Nakajima Y."/>
            <person name="Suzuki S."/>
            <person name="Shiozaki T."/>
        </authorList>
    </citation>
    <scope>NUCLEOTIDE SEQUENCE [LARGE SCALE GENOMIC DNA]</scope>
    <source>
        <strain evidence="18 19">AI_62</strain>
    </source>
</reference>
<feature type="domain" description="Lipoyl-binding" evidence="15">
    <location>
        <begin position="593"/>
        <end position="672"/>
    </location>
</feature>
<sequence>MFDKILIANRGEIACRVIKTARKMGIKTVAVYSDADRNALHVKMADEAVHIGPPPANQSYIVIDKIMDAIKQTGAQAVHPGYGFLSENAKFAEALEAAGVAFIGPPKGAIESMGDKITSKKIAQDAGVSTVPGHMGLIEDADEALRISEEIGFPVMLKASAGGGGKGMRIAWNAEEVREGFQASKNEAASSFGDDRMFIEKFVTQPRHIEIQVLCDSHGNGVYLGERECSIQRRNQKVVEEAPSPFLDEATRKAMGEQSLALAHAVGYSSAGTVEFIVDGDRNFYFLEMNTRLQVEHPVTELITGVDLVEHMIRVAYGETLCLSQDDVKLNGWAMESRLYAEDPYRGFLPSIGRLTRYRPPAETEGYLPGVTPDAPVVRNDTGVYEGGEISMYYDPMIAKLCTWGPTRAEAIEGMRDALDGFEVEGIGHNLPFLSAVMDHPKFVSGDMTTAFIAEEYPDGFEGVALPEGDLRRIAAATAAMHRVAEIRRTRVSGRMDNHERVVGSDWVVTLGGARFDCVIAADREGADVTIDGETLRVVGDWTPGDQLARMTVGGESLVLKVGKITSGFRIRSRGADLKVHVRSPRQAELAALMPEKLPPDTSKLLLCPMPGLIVRIDVEVGDEVQEGQALAVVEAMKMENILRAEKKGTVSKINAGAGDSLAVDDVILEFE</sequence>
<dbReference type="Gene3D" id="2.40.50.100">
    <property type="match status" value="1"/>
</dbReference>
<evidence type="ECO:0000256" key="13">
    <source>
        <dbReference type="ARBA" id="ARBA00049495"/>
    </source>
</evidence>
<dbReference type="EC" id="6.4.1.3" evidence="3"/>
<dbReference type="InterPro" id="IPR041265">
    <property type="entry name" value="PCC_BT"/>
</dbReference>
<evidence type="ECO:0000256" key="11">
    <source>
        <dbReference type="ARBA" id="ARBA00023211"/>
    </source>
</evidence>
<evidence type="ECO:0000256" key="8">
    <source>
        <dbReference type="ARBA" id="ARBA00022842"/>
    </source>
</evidence>
<dbReference type="NCBIfam" id="NF006367">
    <property type="entry name" value="PRK08591.1"/>
    <property type="match status" value="1"/>
</dbReference>
<dbReference type="PROSITE" id="PS00867">
    <property type="entry name" value="CPSASE_2"/>
    <property type="match status" value="1"/>
</dbReference>
<keyword evidence="4" id="KW-0436">Ligase</keyword>
<evidence type="ECO:0000256" key="5">
    <source>
        <dbReference type="ARBA" id="ARBA00022723"/>
    </source>
</evidence>
<evidence type="ECO:0000256" key="1">
    <source>
        <dbReference type="ARBA" id="ARBA00001953"/>
    </source>
</evidence>
<proteinExistence type="predicted"/>
<dbReference type="SUPFAM" id="SSF51230">
    <property type="entry name" value="Single hybrid motif"/>
    <property type="match status" value="1"/>
</dbReference>
<dbReference type="InterPro" id="IPR001882">
    <property type="entry name" value="Biotin_BS"/>
</dbReference>
<dbReference type="InterPro" id="IPR011053">
    <property type="entry name" value="Single_hybrid_motif"/>
</dbReference>
<dbReference type="InterPro" id="IPR011761">
    <property type="entry name" value="ATP-grasp"/>
</dbReference>
<evidence type="ECO:0000259" key="16">
    <source>
        <dbReference type="PROSITE" id="PS50975"/>
    </source>
</evidence>
<keyword evidence="7 14" id="KW-0067">ATP-binding</keyword>
<evidence type="ECO:0000256" key="12">
    <source>
        <dbReference type="ARBA" id="ARBA00023267"/>
    </source>
</evidence>
<dbReference type="InterPro" id="IPR000089">
    <property type="entry name" value="Biotin_lipoyl"/>
</dbReference>
<dbReference type="InterPro" id="IPR011764">
    <property type="entry name" value="Biotin_carboxylation_dom"/>
</dbReference>
<dbReference type="PROSITE" id="PS50979">
    <property type="entry name" value="BC"/>
    <property type="match status" value="1"/>
</dbReference>
<name>A0ABQ4NIY7_9RHOB</name>
<organism evidence="18 19">
    <name type="scientific">Jannaschia pagri</name>
    <dbReference type="NCBI Taxonomy" id="2829797"/>
    <lineage>
        <taxon>Bacteria</taxon>
        <taxon>Pseudomonadati</taxon>
        <taxon>Pseudomonadota</taxon>
        <taxon>Alphaproteobacteria</taxon>
        <taxon>Rhodobacterales</taxon>
        <taxon>Roseobacteraceae</taxon>
        <taxon>Jannaschia</taxon>
    </lineage>
</organism>
<protein>
    <recommendedName>
        <fullName evidence="3">propionyl-CoA carboxylase</fullName>
        <ecNumber evidence="3">6.4.1.3</ecNumber>
    </recommendedName>
</protein>
<dbReference type="InterPro" id="IPR011054">
    <property type="entry name" value="Rudment_hybrid_motif"/>
</dbReference>
<dbReference type="Pfam" id="PF02785">
    <property type="entry name" value="Biotin_carb_C"/>
    <property type="match status" value="1"/>
</dbReference>
<dbReference type="Pfam" id="PF18140">
    <property type="entry name" value="PCC_BT"/>
    <property type="match status" value="1"/>
</dbReference>
<keyword evidence="11" id="KW-0464">Manganese</keyword>
<dbReference type="SMART" id="SM00878">
    <property type="entry name" value="Biotin_carb_C"/>
    <property type="match status" value="1"/>
</dbReference>
<dbReference type="RefSeq" id="WP_220747913.1">
    <property type="nucleotide sequence ID" value="NZ_BPFH01000002.1"/>
</dbReference>
<dbReference type="PANTHER" id="PTHR18866:SF33">
    <property type="entry name" value="METHYLCROTONOYL-COA CARBOXYLASE SUBUNIT ALPHA, MITOCHONDRIAL-RELATED"/>
    <property type="match status" value="1"/>
</dbReference>
<evidence type="ECO:0000256" key="6">
    <source>
        <dbReference type="ARBA" id="ARBA00022741"/>
    </source>
</evidence>
<evidence type="ECO:0000256" key="7">
    <source>
        <dbReference type="ARBA" id="ARBA00022840"/>
    </source>
</evidence>
<evidence type="ECO:0000313" key="19">
    <source>
        <dbReference type="Proteomes" id="UP000786693"/>
    </source>
</evidence>
<keyword evidence="8" id="KW-0460">Magnesium</keyword>
<dbReference type="Pfam" id="PF00289">
    <property type="entry name" value="Biotin_carb_N"/>
    <property type="match status" value="1"/>
</dbReference>
<keyword evidence="10" id="KW-0443">Lipid metabolism</keyword>
<feature type="domain" description="ATP-grasp" evidence="16">
    <location>
        <begin position="120"/>
        <end position="317"/>
    </location>
</feature>
<dbReference type="SUPFAM" id="SSF56059">
    <property type="entry name" value="Glutathione synthetase ATP-binding domain-like"/>
    <property type="match status" value="1"/>
</dbReference>
<dbReference type="Proteomes" id="UP000786693">
    <property type="component" value="Unassembled WGS sequence"/>
</dbReference>
<comment type="cofactor">
    <cofactor evidence="1">
        <name>biotin</name>
        <dbReference type="ChEBI" id="CHEBI:57586"/>
    </cofactor>
</comment>
<keyword evidence="19" id="KW-1185">Reference proteome</keyword>
<dbReference type="InterPro" id="IPR050856">
    <property type="entry name" value="Biotin_carboxylase_complex"/>
</dbReference>
<evidence type="ECO:0000259" key="15">
    <source>
        <dbReference type="PROSITE" id="PS50968"/>
    </source>
</evidence>
<comment type="caution">
    <text evidence="18">The sequence shown here is derived from an EMBL/GenBank/DDBJ whole genome shotgun (WGS) entry which is preliminary data.</text>
</comment>
<evidence type="ECO:0000256" key="2">
    <source>
        <dbReference type="ARBA" id="ARBA00005060"/>
    </source>
</evidence>
<keyword evidence="5" id="KW-0479">Metal-binding</keyword>
<evidence type="ECO:0000256" key="10">
    <source>
        <dbReference type="ARBA" id="ARBA00023098"/>
    </source>
</evidence>
<evidence type="ECO:0000256" key="4">
    <source>
        <dbReference type="ARBA" id="ARBA00022598"/>
    </source>
</evidence>
<dbReference type="InterPro" id="IPR005481">
    <property type="entry name" value="BC-like_N"/>
</dbReference>
<dbReference type="CDD" id="cd06850">
    <property type="entry name" value="biotinyl_domain"/>
    <property type="match status" value="1"/>
</dbReference>